<sequence>MPQNWSLEESTYQLLKDIERHYFTTDRQVNHNSMLYTTVQTALDGELIKDVQITPIPSVGLATLALSQANLTPAGTEALTALRQQFEKDDADV</sequence>
<name>A0ABW4E9R8_9LACO</name>
<organism evidence="1 2">
    <name type="scientific">Lacticaseibacillus baoqingensis</name>
    <dbReference type="NCBI Taxonomy" id="2486013"/>
    <lineage>
        <taxon>Bacteria</taxon>
        <taxon>Bacillati</taxon>
        <taxon>Bacillota</taxon>
        <taxon>Bacilli</taxon>
        <taxon>Lactobacillales</taxon>
        <taxon>Lactobacillaceae</taxon>
        <taxon>Lacticaseibacillus</taxon>
    </lineage>
</organism>
<accession>A0ABW4E9R8</accession>
<protein>
    <submittedName>
        <fullName evidence="1">Uncharacterized protein</fullName>
    </submittedName>
</protein>
<keyword evidence="2" id="KW-1185">Reference proteome</keyword>
<dbReference type="Proteomes" id="UP001597252">
    <property type="component" value="Unassembled WGS sequence"/>
</dbReference>
<reference evidence="2" key="1">
    <citation type="journal article" date="2019" name="Int. J. Syst. Evol. Microbiol.">
        <title>The Global Catalogue of Microorganisms (GCM) 10K type strain sequencing project: providing services to taxonomists for standard genome sequencing and annotation.</title>
        <authorList>
            <consortium name="The Broad Institute Genomics Platform"/>
            <consortium name="The Broad Institute Genome Sequencing Center for Infectious Disease"/>
            <person name="Wu L."/>
            <person name="Ma J."/>
        </authorList>
    </citation>
    <scope>NUCLEOTIDE SEQUENCE [LARGE SCALE GENOMIC DNA]</scope>
    <source>
        <strain evidence="2">CCM 8903</strain>
    </source>
</reference>
<dbReference type="EMBL" id="JBHTON010000045">
    <property type="protein sequence ID" value="MFD1485851.1"/>
    <property type="molecule type" value="Genomic_DNA"/>
</dbReference>
<dbReference type="RefSeq" id="WP_125753864.1">
    <property type="nucleotide sequence ID" value="NZ_JBHTON010000045.1"/>
</dbReference>
<comment type="caution">
    <text evidence="1">The sequence shown here is derived from an EMBL/GenBank/DDBJ whole genome shotgun (WGS) entry which is preliminary data.</text>
</comment>
<evidence type="ECO:0000313" key="2">
    <source>
        <dbReference type="Proteomes" id="UP001597252"/>
    </source>
</evidence>
<proteinExistence type="predicted"/>
<evidence type="ECO:0000313" key="1">
    <source>
        <dbReference type="EMBL" id="MFD1485851.1"/>
    </source>
</evidence>
<gene>
    <name evidence="1" type="ORF">ACFQ5J_11500</name>
</gene>